<dbReference type="EMBL" id="CP028136">
    <property type="protein sequence ID" value="AVR45234.1"/>
    <property type="molecule type" value="Genomic_DNA"/>
</dbReference>
<dbReference type="AlphaFoldDB" id="A0A2R3Z4S0"/>
<dbReference type="KEGG" id="grs:C7S20_08095"/>
<accession>A0A2R3Z4S0</accession>
<proteinExistence type="predicted"/>
<dbReference type="Proteomes" id="UP000241507">
    <property type="component" value="Chromosome"/>
</dbReference>
<organism evidence="2 3">
    <name type="scientific">Christiangramia fulva</name>
    <dbReference type="NCBI Taxonomy" id="2126553"/>
    <lineage>
        <taxon>Bacteria</taxon>
        <taxon>Pseudomonadati</taxon>
        <taxon>Bacteroidota</taxon>
        <taxon>Flavobacteriia</taxon>
        <taxon>Flavobacteriales</taxon>
        <taxon>Flavobacteriaceae</taxon>
        <taxon>Christiangramia</taxon>
    </lineage>
</organism>
<gene>
    <name evidence="2" type="ORF">C7S20_08095</name>
</gene>
<protein>
    <recommendedName>
        <fullName evidence="1">DUF4296 domain-containing protein</fullName>
    </recommendedName>
</protein>
<name>A0A2R3Z4S0_9FLAO</name>
<reference evidence="3" key="1">
    <citation type="submission" date="2018-03" db="EMBL/GenBank/DDBJ databases">
        <title>Gramella fulva sp. nov., isolated from a dry surface of tidal flat.</title>
        <authorList>
            <person name="Hwang S.H."/>
            <person name="Hwang W.M."/>
            <person name="Kang K."/>
            <person name="Ahn T.-Y."/>
        </authorList>
    </citation>
    <scope>NUCLEOTIDE SEQUENCE [LARGE SCALE GENOMIC DNA]</scope>
    <source>
        <strain evidence="3">SH35</strain>
    </source>
</reference>
<dbReference type="RefSeq" id="WP_107012012.1">
    <property type="nucleotide sequence ID" value="NZ_CP028136.1"/>
</dbReference>
<keyword evidence="3" id="KW-1185">Reference proteome</keyword>
<dbReference type="InterPro" id="IPR025381">
    <property type="entry name" value="DUF4296"/>
</dbReference>
<sequence>MKDRKKHILSLVALVFLLNSCQHIDKMEKPDNLIPEGKMIDILTEVSLVQAARNYNKSKLEQMGITPDDYIYKKFNIDSVQFEKSTEWYAENYVRFDRMYDSVKARIQVLKTRMDSLAEVERKIKDSISKVRKDSLRSLDPEKYDRDSIIEAKQKMLQNKNNIIHPSISTSRDSIL</sequence>
<dbReference type="OrthoDB" id="1525222at2"/>
<evidence type="ECO:0000313" key="2">
    <source>
        <dbReference type="EMBL" id="AVR45234.1"/>
    </source>
</evidence>
<feature type="domain" description="DUF4296" evidence="1">
    <location>
        <begin position="30"/>
        <end position="111"/>
    </location>
</feature>
<evidence type="ECO:0000259" key="1">
    <source>
        <dbReference type="Pfam" id="PF14129"/>
    </source>
</evidence>
<evidence type="ECO:0000313" key="3">
    <source>
        <dbReference type="Proteomes" id="UP000241507"/>
    </source>
</evidence>
<dbReference type="Pfam" id="PF14129">
    <property type="entry name" value="DUF4296"/>
    <property type="match status" value="1"/>
</dbReference>